<evidence type="ECO:0000313" key="9">
    <source>
        <dbReference type="Proteomes" id="UP000275256"/>
    </source>
</evidence>
<dbReference type="GO" id="GO:0043190">
    <property type="term" value="C:ATP-binding cassette (ABC) transporter complex"/>
    <property type="evidence" value="ECO:0007669"/>
    <property type="project" value="InterPro"/>
</dbReference>
<feature type="transmembrane region" description="Helical" evidence="7">
    <location>
        <begin position="218"/>
        <end position="239"/>
    </location>
</feature>
<dbReference type="Gene3D" id="1.10.3470.10">
    <property type="entry name" value="ABC transporter involved in vitamin B12 uptake, BtuC"/>
    <property type="match status" value="1"/>
</dbReference>
<feature type="transmembrane region" description="Helical" evidence="7">
    <location>
        <begin position="12"/>
        <end position="30"/>
    </location>
</feature>
<evidence type="ECO:0000256" key="6">
    <source>
        <dbReference type="RuleBase" id="RU003943"/>
    </source>
</evidence>
<dbReference type="PANTHER" id="PTHR30477:SF0">
    <property type="entry name" value="METAL TRANSPORT SYSTEM MEMBRANE PROTEIN TM_0125-RELATED"/>
    <property type="match status" value="1"/>
</dbReference>
<feature type="transmembrane region" description="Helical" evidence="7">
    <location>
        <begin position="90"/>
        <end position="119"/>
    </location>
</feature>
<keyword evidence="6" id="KW-0813">Transport</keyword>
<dbReference type="Pfam" id="PF00950">
    <property type="entry name" value="ABC-3"/>
    <property type="match status" value="1"/>
</dbReference>
<gene>
    <name evidence="8" type="ORF">EAX62_09520</name>
</gene>
<dbReference type="OrthoDB" id="9798540at2"/>
<evidence type="ECO:0000256" key="1">
    <source>
        <dbReference type="ARBA" id="ARBA00004141"/>
    </source>
</evidence>
<dbReference type="EMBL" id="REFW01000002">
    <property type="protein sequence ID" value="RMB60305.1"/>
    <property type="molecule type" value="Genomic_DNA"/>
</dbReference>
<sequence length="329" mass="34175">MELLSLPFMQRALLAALLSGLVAPAIGMYIVQRKLSLLGDGLGHVAIMGVGLAFLTGTAPLPTAVVTCVVGAVAVELLRQRGTATGDLGLAILFYGGIASGVMMAGIAGQGAAGLSAYLFGSLTSVSTGDLWAIGILGVVILILTIGLGPRLFAVAVDEDYARVLGIRVKLLNLLIVVLAAVTVTISMRTVGLLLISALMVIPVATSQQLFIGFKGAFFGAMGVGVLAALLGTVGSFYIDSATGATIVVASIGLLAVSWLVAGPLRRRRNFIPYVEDHPHGAVEHERAENHDDGHAHEPGVKVIQHGDHVDYVHGGHRHAVHGDHYDEH</sequence>
<dbReference type="CDD" id="cd06550">
    <property type="entry name" value="TM_ABC_iron-siderophores_like"/>
    <property type="match status" value="1"/>
</dbReference>
<feature type="transmembrane region" description="Helical" evidence="7">
    <location>
        <begin position="61"/>
        <end position="78"/>
    </location>
</feature>
<evidence type="ECO:0000256" key="3">
    <source>
        <dbReference type="ARBA" id="ARBA00022692"/>
    </source>
</evidence>
<protein>
    <submittedName>
        <fullName evidence="8">Metal ABC transporter permease</fullName>
    </submittedName>
</protein>
<feature type="transmembrane region" description="Helical" evidence="7">
    <location>
        <begin position="245"/>
        <end position="262"/>
    </location>
</feature>
<reference evidence="8 9" key="1">
    <citation type="submission" date="2018-10" db="EMBL/GenBank/DDBJ databases">
        <title>Tessaracoccus antarcticuss sp. nov., isolated from sediment.</title>
        <authorList>
            <person name="Zhou L.Y."/>
            <person name="Du Z.J."/>
        </authorList>
    </citation>
    <scope>NUCLEOTIDE SEQUENCE [LARGE SCALE GENOMIC DNA]</scope>
    <source>
        <strain evidence="8 9">JDX10</strain>
    </source>
</reference>
<keyword evidence="3 6" id="KW-0812">Transmembrane</keyword>
<feature type="transmembrane region" description="Helical" evidence="7">
    <location>
        <begin position="192"/>
        <end position="211"/>
    </location>
</feature>
<keyword evidence="5 7" id="KW-0472">Membrane</keyword>
<evidence type="ECO:0000313" key="8">
    <source>
        <dbReference type="EMBL" id="RMB60305.1"/>
    </source>
</evidence>
<dbReference type="Proteomes" id="UP000275256">
    <property type="component" value="Unassembled WGS sequence"/>
</dbReference>
<evidence type="ECO:0000256" key="7">
    <source>
        <dbReference type="SAM" id="Phobius"/>
    </source>
</evidence>
<dbReference type="AlphaFoldDB" id="A0A3M0G5Y6"/>
<evidence type="ECO:0000256" key="5">
    <source>
        <dbReference type="ARBA" id="ARBA00023136"/>
    </source>
</evidence>
<accession>A0A3M0G5Y6</accession>
<dbReference type="SUPFAM" id="SSF81345">
    <property type="entry name" value="ABC transporter involved in vitamin B12 uptake, BtuC"/>
    <property type="match status" value="1"/>
</dbReference>
<dbReference type="GO" id="GO:0010043">
    <property type="term" value="P:response to zinc ion"/>
    <property type="evidence" value="ECO:0007669"/>
    <property type="project" value="TreeGrafter"/>
</dbReference>
<dbReference type="GO" id="GO:0055085">
    <property type="term" value="P:transmembrane transport"/>
    <property type="evidence" value="ECO:0007669"/>
    <property type="project" value="InterPro"/>
</dbReference>
<keyword evidence="9" id="KW-1185">Reference proteome</keyword>
<dbReference type="PANTHER" id="PTHR30477">
    <property type="entry name" value="ABC-TRANSPORTER METAL-BINDING PROTEIN"/>
    <property type="match status" value="1"/>
</dbReference>
<comment type="similarity">
    <text evidence="2 6">Belongs to the ABC-3 integral membrane protein family.</text>
</comment>
<feature type="transmembrane region" description="Helical" evidence="7">
    <location>
        <begin position="165"/>
        <end position="186"/>
    </location>
</feature>
<comment type="caution">
    <text evidence="8">The sequence shown here is derived from an EMBL/GenBank/DDBJ whole genome shotgun (WGS) entry which is preliminary data.</text>
</comment>
<dbReference type="InterPro" id="IPR037294">
    <property type="entry name" value="ABC_BtuC-like"/>
</dbReference>
<name>A0A3M0G5Y6_9ACTN</name>
<proteinExistence type="inferred from homology"/>
<evidence type="ECO:0000256" key="4">
    <source>
        <dbReference type="ARBA" id="ARBA00022989"/>
    </source>
</evidence>
<keyword evidence="4 7" id="KW-1133">Transmembrane helix</keyword>
<comment type="subcellular location">
    <subcellularLocation>
        <location evidence="6">Cell membrane</location>
        <topology evidence="6">Multi-pass membrane protein</topology>
    </subcellularLocation>
    <subcellularLocation>
        <location evidence="1">Membrane</location>
        <topology evidence="1">Multi-pass membrane protein</topology>
    </subcellularLocation>
</comment>
<feature type="transmembrane region" description="Helical" evidence="7">
    <location>
        <begin position="131"/>
        <end position="153"/>
    </location>
</feature>
<organism evidence="8 9">
    <name type="scientific">Tessaracoccus antarcticus</name>
    <dbReference type="NCBI Taxonomy" id="2479848"/>
    <lineage>
        <taxon>Bacteria</taxon>
        <taxon>Bacillati</taxon>
        <taxon>Actinomycetota</taxon>
        <taxon>Actinomycetes</taxon>
        <taxon>Propionibacteriales</taxon>
        <taxon>Propionibacteriaceae</taxon>
        <taxon>Tessaracoccus</taxon>
    </lineage>
</organism>
<evidence type="ECO:0000256" key="2">
    <source>
        <dbReference type="ARBA" id="ARBA00008034"/>
    </source>
</evidence>
<dbReference type="InterPro" id="IPR001626">
    <property type="entry name" value="ABC_TroCD"/>
</dbReference>